<evidence type="ECO:0000313" key="1">
    <source>
        <dbReference type="EMBL" id="UNH40659.1"/>
    </source>
</evidence>
<geneLocation type="plasmid" evidence="1 2">
    <name>pW1-a</name>
</geneLocation>
<reference evidence="1" key="1">
    <citation type="submission" date="2022-03" db="EMBL/GenBank/DDBJ databases">
        <title>ESBL-producing Moellerella wisconsensis and Escherichia marmotae isolated from wild game meat.</title>
        <authorList>
            <person name="Biggel M."/>
        </authorList>
    </citation>
    <scope>NUCLEOTIDE SEQUENCE</scope>
    <source>
        <strain evidence="1">W1</strain>
    </source>
</reference>
<protein>
    <submittedName>
        <fullName evidence="1">Uncharacterized protein</fullName>
    </submittedName>
</protein>
<name>A0ACD3YCZ9_9GAMM</name>
<proteinExistence type="predicted"/>
<keyword evidence="2" id="KW-1185">Reference proteome</keyword>
<dbReference type="Proteomes" id="UP000829420">
    <property type="component" value="Plasmid pW1-a"/>
</dbReference>
<evidence type="ECO:0000313" key="2">
    <source>
        <dbReference type="Proteomes" id="UP000829420"/>
    </source>
</evidence>
<dbReference type="EMBL" id="CP093256">
    <property type="protein sequence ID" value="UNH40659.1"/>
    <property type="molecule type" value="Genomic_DNA"/>
</dbReference>
<accession>A0ACD3YCZ9</accession>
<sequence>MSQKEFAVGDEVIWTSQAQGYEREKTGTVVAVLKPHARFTNKHQESFPDLFKSSGVGYPRDEVSYVVRVPQGKTGKAKPKHYWPRTSALKAAK</sequence>
<gene>
    <name evidence="1" type="ORF">MNY70_17630</name>
</gene>
<keyword evidence="1" id="KW-0614">Plasmid</keyword>
<organism evidence="1 2">
    <name type="scientific">Moellerella wisconsensis</name>
    <dbReference type="NCBI Taxonomy" id="158849"/>
    <lineage>
        <taxon>Bacteria</taxon>
        <taxon>Pseudomonadati</taxon>
        <taxon>Pseudomonadota</taxon>
        <taxon>Gammaproteobacteria</taxon>
        <taxon>Enterobacterales</taxon>
        <taxon>Morganellaceae</taxon>
        <taxon>Moellerella</taxon>
    </lineage>
</organism>